<comment type="catalytic activity">
    <reaction evidence="1">
        <text>Hydrolysis of proteins in presence of ATP.</text>
        <dbReference type="EC" id="3.4.21.53"/>
    </reaction>
</comment>
<dbReference type="GO" id="GO:0004252">
    <property type="term" value="F:serine-type endopeptidase activity"/>
    <property type="evidence" value="ECO:0007669"/>
    <property type="project" value="UniProtKB-UniRule"/>
</dbReference>
<dbReference type="InterPro" id="IPR001478">
    <property type="entry name" value="PDZ"/>
</dbReference>
<feature type="domain" description="Lon proteolytic" evidence="3">
    <location>
        <begin position="229"/>
        <end position="336"/>
    </location>
</feature>
<dbReference type="NCBIfam" id="NF041438">
    <property type="entry name" value="SepM_fam_S16"/>
    <property type="match status" value="1"/>
</dbReference>
<accession>A0A5D4T757</accession>
<dbReference type="Gene3D" id="2.30.42.10">
    <property type="match status" value="1"/>
</dbReference>
<dbReference type="RefSeq" id="WP_148986624.1">
    <property type="nucleotide sequence ID" value="NZ_VTEV01000001.1"/>
</dbReference>
<dbReference type="GO" id="GO:0006508">
    <property type="term" value="P:proteolysis"/>
    <property type="evidence" value="ECO:0007669"/>
    <property type="project" value="UniProtKB-KW"/>
</dbReference>
<evidence type="ECO:0000313" key="4">
    <source>
        <dbReference type="EMBL" id="TYS70711.1"/>
    </source>
</evidence>
<dbReference type="GO" id="GO:0005524">
    <property type="term" value="F:ATP binding"/>
    <property type="evidence" value="ECO:0007669"/>
    <property type="project" value="InterPro"/>
</dbReference>
<dbReference type="SUPFAM" id="SSF50156">
    <property type="entry name" value="PDZ domain-like"/>
    <property type="match status" value="1"/>
</dbReference>
<keyword evidence="1" id="KW-0645">Protease</keyword>
<evidence type="ECO:0000256" key="1">
    <source>
        <dbReference type="PROSITE-ProRule" id="PRU01122"/>
    </source>
</evidence>
<dbReference type="InterPro" id="IPR008269">
    <property type="entry name" value="Lon_proteolytic"/>
</dbReference>
<dbReference type="AlphaFoldDB" id="A0A5D4T757"/>
<dbReference type="EC" id="3.4.21.53" evidence="1"/>
<dbReference type="PROSITE" id="PS50106">
    <property type="entry name" value="PDZ"/>
    <property type="match status" value="1"/>
</dbReference>
<dbReference type="GO" id="GO:0030163">
    <property type="term" value="P:protein catabolic process"/>
    <property type="evidence" value="ECO:0007669"/>
    <property type="project" value="InterPro"/>
</dbReference>
<dbReference type="SUPFAM" id="SSF54211">
    <property type="entry name" value="Ribosomal protein S5 domain 2-like"/>
    <property type="match status" value="1"/>
</dbReference>
<dbReference type="STRING" id="79883.GCA_001636495_03136"/>
<dbReference type="Gene3D" id="3.30.230.10">
    <property type="match status" value="1"/>
</dbReference>
<comment type="similarity">
    <text evidence="1">Belongs to the peptidase S16 family.</text>
</comment>
<dbReference type="Pfam" id="PF13180">
    <property type="entry name" value="PDZ_2"/>
    <property type="match status" value="1"/>
</dbReference>
<dbReference type="PROSITE" id="PS51786">
    <property type="entry name" value="LON_PROTEOLYTIC"/>
    <property type="match status" value="1"/>
</dbReference>
<feature type="active site" evidence="1">
    <location>
        <position position="234"/>
    </location>
</feature>
<dbReference type="InterPro" id="IPR020568">
    <property type="entry name" value="Ribosomal_Su5_D2-typ_SF"/>
</dbReference>
<protein>
    <recommendedName>
        <fullName evidence="1">endopeptidase La</fullName>
        <ecNumber evidence="1">3.4.21.53</ecNumber>
    </recommendedName>
</protein>
<dbReference type="Pfam" id="PF05362">
    <property type="entry name" value="Lon_C"/>
    <property type="match status" value="1"/>
</dbReference>
<feature type="domain" description="PDZ" evidence="2">
    <location>
        <begin position="100"/>
        <end position="169"/>
    </location>
</feature>
<dbReference type="GO" id="GO:0004176">
    <property type="term" value="F:ATP-dependent peptidase activity"/>
    <property type="evidence" value="ECO:0007669"/>
    <property type="project" value="UniProtKB-UniRule"/>
</dbReference>
<sequence length="341" mass="37474">MKSRYFMRSLLIGIVLAVVLNFVTLPYYVTRPGDAQELRPLVSVEGGDEDEGSFMLTTVKMGKANIFTYAFAKVSDYQNIFPINQIRAEDESDEEYNYRQLHMMESSKETAIKIAYEKAGKEVELISKGVYVFSVKKGLAAEGKLDIGDRITHIDGKATATAEELMEVVGEKNIGDTIDLTFDRDEEEKTTSITLGEHPEDPNRAGLGISLLTDYEITMDPPITINTAQIGGPSAGLMFSLEIYNQLMDEDISKGYEIAGTGAINEKGEVLRIGGIAQKIVAADNSGVDIFFAPNEKGVEGSNYQEALVAAEDINTSMKIVPVDTFDDAIKYLEQLEAKSE</sequence>
<name>A0A5D4T757_9BACI</name>
<dbReference type="PANTHER" id="PTHR10046">
    <property type="entry name" value="ATP DEPENDENT LON PROTEASE FAMILY MEMBER"/>
    <property type="match status" value="1"/>
</dbReference>
<evidence type="ECO:0000259" key="3">
    <source>
        <dbReference type="PROSITE" id="PS51786"/>
    </source>
</evidence>
<evidence type="ECO:0000313" key="5">
    <source>
        <dbReference type="Proteomes" id="UP000322524"/>
    </source>
</evidence>
<dbReference type="Proteomes" id="UP000322524">
    <property type="component" value="Unassembled WGS sequence"/>
</dbReference>
<keyword evidence="1" id="KW-0720">Serine protease</keyword>
<gene>
    <name evidence="4" type="ORF">FZC76_02110</name>
</gene>
<dbReference type="EMBL" id="VTEV01000001">
    <property type="protein sequence ID" value="TYS70711.1"/>
    <property type="molecule type" value="Genomic_DNA"/>
</dbReference>
<reference evidence="4 5" key="1">
    <citation type="submission" date="2019-08" db="EMBL/GenBank/DDBJ databases">
        <title>Bacillus genomes from the desert of Cuatro Cienegas, Coahuila.</title>
        <authorList>
            <person name="Olmedo-Alvarez G."/>
        </authorList>
    </citation>
    <scope>NUCLEOTIDE SEQUENCE [LARGE SCALE GENOMIC DNA]</scope>
    <source>
        <strain evidence="4 5">CH28_1T</strain>
    </source>
</reference>
<dbReference type="InterPro" id="IPR027065">
    <property type="entry name" value="Lon_Prtase"/>
</dbReference>
<comment type="caution">
    <text evidence="4">The sequence shown here is derived from an EMBL/GenBank/DDBJ whole genome shotgun (WGS) entry which is preliminary data.</text>
</comment>
<dbReference type="OrthoDB" id="2356897at2"/>
<feature type="active site" evidence="1">
    <location>
        <position position="279"/>
    </location>
</feature>
<dbReference type="InterPro" id="IPR036034">
    <property type="entry name" value="PDZ_sf"/>
</dbReference>
<keyword evidence="1" id="KW-0378">Hydrolase</keyword>
<proteinExistence type="inferred from homology"/>
<dbReference type="InterPro" id="IPR014721">
    <property type="entry name" value="Ribsml_uS5_D2-typ_fold_subgr"/>
</dbReference>
<organism evidence="4 5">
    <name type="scientific">Sutcliffiella horikoshii</name>
    <dbReference type="NCBI Taxonomy" id="79883"/>
    <lineage>
        <taxon>Bacteria</taxon>
        <taxon>Bacillati</taxon>
        <taxon>Bacillota</taxon>
        <taxon>Bacilli</taxon>
        <taxon>Bacillales</taxon>
        <taxon>Bacillaceae</taxon>
        <taxon>Sutcliffiella</taxon>
    </lineage>
</organism>
<dbReference type="SMART" id="SM00228">
    <property type="entry name" value="PDZ"/>
    <property type="match status" value="1"/>
</dbReference>
<evidence type="ECO:0000259" key="2">
    <source>
        <dbReference type="PROSITE" id="PS50106"/>
    </source>
</evidence>